<keyword evidence="3" id="KW-1185">Reference proteome</keyword>
<dbReference type="InterPro" id="IPR023153">
    <property type="entry name" value="DarP_sf"/>
</dbReference>
<proteinExistence type="predicted"/>
<dbReference type="SUPFAM" id="SSF158710">
    <property type="entry name" value="PSPTO4464-like"/>
    <property type="match status" value="1"/>
</dbReference>
<dbReference type="EMBL" id="JAGFBR010000014">
    <property type="protein sequence ID" value="KAH0455214.1"/>
    <property type="molecule type" value="Genomic_DNA"/>
</dbReference>
<organism evidence="2 3">
    <name type="scientific">Dendrobium chrysotoxum</name>
    <name type="common">Orchid</name>
    <dbReference type="NCBI Taxonomy" id="161865"/>
    <lineage>
        <taxon>Eukaryota</taxon>
        <taxon>Viridiplantae</taxon>
        <taxon>Streptophyta</taxon>
        <taxon>Embryophyta</taxon>
        <taxon>Tracheophyta</taxon>
        <taxon>Spermatophyta</taxon>
        <taxon>Magnoliopsida</taxon>
        <taxon>Liliopsida</taxon>
        <taxon>Asparagales</taxon>
        <taxon>Orchidaceae</taxon>
        <taxon>Epidendroideae</taxon>
        <taxon>Malaxideae</taxon>
        <taxon>Dendrobiinae</taxon>
        <taxon>Dendrobium</taxon>
    </lineage>
</organism>
<dbReference type="CDD" id="cd16331">
    <property type="entry name" value="YjgA-like"/>
    <property type="match status" value="1"/>
</dbReference>
<gene>
    <name evidence="2" type="ORF">IEQ34_015246</name>
</gene>
<comment type="caution">
    <text evidence="2">The sequence shown here is derived from an EMBL/GenBank/DDBJ whole genome shotgun (WGS) entry which is preliminary data.</text>
</comment>
<name>A0AAV7GH80_DENCH</name>
<evidence type="ECO:0000313" key="3">
    <source>
        <dbReference type="Proteomes" id="UP000775213"/>
    </source>
</evidence>
<dbReference type="AlphaFoldDB" id="A0AAV7GH80"/>
<evidence type="ECO:0000256" key="1">
    <source>
        <dbReference type="SAM" id="MobiDB-lite"/>
    </source>
</evidence>
<reference evidence="2 3" key="1">
    <citation type="journal article" date="2021" name="Hortic Res">
        <title>Chromosome-scale assembly of the Dendrobium chrysotoxum genome enhances the understanding of orchid evolution.</title>
        <authorList>
            <person name="Zhang Y."/>
            <person name="Zhang G.Q."/>
            <person name="Zhang D."/>
            <person name="Liu X.D."/>
            <person name="Xu X.Y."/>
            <person name="Sun W.H."/>
            <person name="Yu X."/>
            <person name="Zhu X."/>
            <person name="Wang Z.W."/>
            <person name="Zhao X."/>
            <person name="Zhong W.Y."/>
            <person name="Chen H."/>
            <person name="Yin W.L."/>
            <person name="Huang T."/>
            <person name="Niu S.C."/>
            <person name="Liu Z.J."/>
        </authorList>
    </citation>
    <scope>NUCLEOTIDE SEQUENCE [LARGE SCALE GENOMIC DNA]</scope>
    <source>
        <strain evidence="2">Lindl</strain>
    </source>
</reference>
<feature type="region of interest" description="Disordered" evidence="1">
    <location>
        <begin position="57"/>
        <end position="79"/>
    </location>
</feature>
<sequence length="311" mass="34925">MAKAAAAPAASALLRRSSGLPPWVFSIFSPKPHIFFSSTSPHAGSFGIRKHALRPVRPPSDGSDIGNDDAGMKTSGDSFKKSRNELKKEAHRAVRWGMDLSTFSPPQIKYILRAASLEREVVDAILLVKVQSCHSVCLVFRLVGLSCDFIKYRLGPDVREGRRRQFNYIGRLLRKAQPELMDALIQASRDGDTSTLQDLTGQATLSIDDNEDDEEDLEYELEEGENYMELADKWFDGLLCKDPTITNEVYSIHSVDFDRQELRNLLRRVQSVRQEGSHTGKSSLEGDDKLNKSKKLLLRFLRSLAKKSLAE</sequence>
<dbReference type="PANTHER" id="PTHR36898:SF1">
    <property type="entry name" value="OS04G0250700 PROTEIN"/>
    <property type="match status" value="1"/>
</dbReference>
<accession>A0AAV7GH80</accession>
<dbReference type="PANTHER" id="PTHR36898">
    <property type="entry name" value="OSJNBB0026I12.6 PROTEIN"/>
    <property type="match status" value="1"/>
</dbReference>
<evidence type="ECO:0000313" key="2">
    <source>
        <dbReference type="EMBL" id="KAH0455214.1"/>
    </source>
</evidence>
<dbReference type="Gene3D" id="1.10.60.30">
    <property type="entry name" value="PSPTO4464-like domains"/>
    <property type="match status" value="2"/>
</dbReference>
<protein>
    <submittedName>
        <fullName evidence="2">Uncharacterized protein</fullName>
    </submittedName>
</protein>
<dbReference type="Proteomes" id="UP000775213">
    <property type="component" value="Unassembled WGS sequence"/>
</dbReference>
<dbReference type="InterPro" id="IPR006839">
    <property type="entry name" value="DarP"/>
</dbReference>
<dbReference type="Pfam" id="PF04751">
    <property type="entry name" value="DarP"/>
    <property type="match status" value="1"/>
</dbReference>